<dbReference type="EMBL" id="LRXL01000052">
    <property type="protein sequence ID" value="OAB76106.1"/>
    <property type="molecule type" value="Genomic_DNA"/>
</dbReference>
<evidence type="ECO:0000313" key="2">
    <source>
        <dbReference type="Proteomes" id="UP000077013"/>
    </source>
</evidence>
<dbReference type="AlphaFoldDB" id="A0A167F207"/>
<comment type="caution">
    <text evidence="1">The sequence shown here is derived from an EMBL/GenBank/DDBJ whole genome shotgun (WGS) entry which is preliminary data.</text>
</comment>
<accession>A0A167F207</accession>
<proteinExistence type="predicted"/>
<sequence>MKLLNSCVILIILNLSILSCKEVKKDFEETRIESTLNKSTDSIKVNNTTQKLNDSKNLKNLLSSLMNIEKTDGKHSDWLTNNNTYFIGHMMEIEQDSFSLKTISYEYKNECVFYLHNIGLITKKASIKPQLEKSQNKYTKGSLEDRILIFTMKNEMEVNFIDIPANWNHIELKNELLELLYSKIDSDVIVCHRADPCEYRDLRKKD</sequence>
<dbReference type="PROSITE" id="PS51257">
    <property type="entry name" value="PROKAR_LIPOPROTEIN"/>
    <property type="match status" value="1"/>
</dbReference>
<dbReference type="STRING" id="1763537.ULVI_13695"/>
<name>A0A167F207_9FLAO</name>
<protein>
    <submittedName>
        <fullName evidence="1">Uncharacterized protein</fullName>
    </submittedName>
</protein>
<evidence type="ECO:0000313" key="1">
    <source>
        <dbReference type="EMBL" id="OAB76106.1"/>
    </source>
</evidence>
<dbReference type="Proteomes" id="UP000077013">
    <property type="component" value="Unassembled WGS sequence"/>
</dbReference>
<dbReference type="RefSeq" id="WP_068593362.1">
    <property type="nucleotide sequence ID" value="NZ_LRXL01000052.1"/>
</dbReference>
<keyword evidence="2" id="KW-1185">Reference proteome</keyword>
<gene>
    <name evidence="1" type="ORF">ULVI_13695</name>
</gene>
<organism evidence="1 2">
    <name type="scientific">Cochleicola gelatinilyticus</name>
    <dbReference type="NCBI Taxonomy" id="1763537"/>
    <lineage>
        <taxon>Bacteria</taxon>
        <taxon>Pseudomonadati</taxon>
        <taxon>Bacteroidota</taxon>
        <taxon>Flavobacteriia</taxon>
        <taxon>Flavobacteriales</taxon>
        <taxon>Flavobacteriaceae</taxon>
        <taxon>Cochleicola</taxon>
    </lineage>
</organism>
<reference evidence="1 2" key="1">
    <citation type="submission" date="2016-02" db="EMBL/GenBank/DDBJ databases">
        <title>Ulvibacter sp. LPB0005, isolated from Thais luteostoma.</title>
        <authorList>
            <person name="Shin S.-K."/>
            <person name="Yi H."/>
        </authorList>
    </citation>
    <scope>NUCLEOTIDE SEQUENCE [LARGE SCALE GENOMIC DNA]</scope>
    <source>
        <strain evidence="1 2">LPB0005</strain>
    </source>
</reference>